<organism evidence="1 2">
    <name type="scientific">Branchiostoma lanceolatum</name>
    <name type="common">Common lancelet</name>
    <name type="synonym">Amphioxus lanceolatum</name>
    <dbReference type="NCBI Taxonomy" id="7740"/>
    <lineage>
        <taxon>Eukaryota</taxon>
        <taxon>Metazoa</taxon>
        <taxon>Chordata</taxon>
        <taxon>Cephalochordata</taxon>
        <taxon>Leptocardii</taxon>
        <taxon>Amphioxiformes</taxon>
        <taxon>Branchiostomatidae</taxon>
        <taxon>Branchiostoma</taxon>
    </lineage>
</organism>
<accession>A0A8S4MMF2</accession>
<keyword evidence="2" id="KW-1185">Reference proteome</keyword>
<proteinExistence type="predicted"/>
<sequence length="400" mass="46378">MKRKRDFQEAVVSMPKALIADMEDSCEKLDNNECLPRPSAADMDLYILDPGTLQFVRLYRNDVLAFQDEQEHGVDHREFRHAAYRDFVLWQYGRLAPGQQRPRQHHHYYFFHLSLPHHDYSFTAVPRYSLTNSFPTISQSRMTNSFPTVSHDQLFPPDLKSPMTNSSPSKVLAGHGAKISTEAANLIANIAADWPEAVSVLATNNRTVNTYGREGHGKLIVMLVEHFNNQYRRVLVVSSATNMPERFLWPSPLFDEARTCCAKLLNTRQTVRHTTPSAEKHDPHGIRLMPWGSNYATSHREDDFRNHLKIQSRKAWTNNLRQMAGRFPSKRVSTEDEAAESIGLTTFYSIQKQYRVPAIQREMEVNSRRRMLEMEEVNMQMMKRLTEVKERSQRPRETTS</sequence>
<comment type="caution">
    <text evidence="1">The sequence shown here is derived from an EMBL/GenBank/DDBJ whole genome shotgun (WGS) entry which is preliminary data.</text>
</comment>
<dbReference type="EMBL" id="CAKMNS010000134">
    <property type="protein sequence ID" value="CAH1277022.1"/>
    <property type="molecule type" value="Genomic_DNA"/>
</dbReference>
<dbReference type="PANTHER" id="PTHR36981">
    <property type="entry name" value="ZGC:195170"/>
    <property type="match status" value="1"/>
</dbReference>
<dbReference type="Proteomes" id="UP000838412">
    <property type="component" value="Unassembled WGS sequence"/>
</dbReference>
<evidence type="ECO:0000313" key="2">
    <source>
        <dbReference type="Proteomes" id="UP000838412"/>
    </source>
</evidence>
<name>A0A8S4MMF2_BRALA</name>
<reference evidence="1" key="1">
    <citation type="submission" date="2022-01" db="EMBL/GenBank/DDBJ databases">
        <authorList>
            <person name="Braso-Vives M."/>
        </authorList>
    </citation>
    <scope>NUCLEOTIDE SEQUENCE</scope>
</reference>
<dbReference type="PANTHER" id="PTHR36981:SF3">
    <property type="entry name" value="UBIQUITIN-LIKE PROTEASE FAMILY PROFILE DOMAIN-CONTAINING PROTEIN"/>
    <property type="match status" value="1"/>
</dbReference>
<gene>
    <name evidence="1" type="primary">Hypp9459</name>
    <name evidence="1" type="ORF">BLAG_LOCUS25924</name>
</gene>
<dbReference type="AlphaFoldDB" id="A0A8S4MMF2"/>
<evidence type="ECO:0000313" key="1">
    <source>
        <dbReference type="EMBL" id="CAH1277022.1"/>
    </source>
</evidence>
<protein>
    <submittedName>
        <fullName evidence="1">Hypp9459 protein</fullName>
    </submittedName>
</protein>